<evidence type="ECO:0000313" key="2">
    <source>
        <dbReference type="Proteomes" id="UP000070444"/>
    </source>
</evidence>
<gene>
    <name evidence="1" type="ORF">CONCODRAFT_18964</name>
</gene>
<dbReference type="AlphaFoldDB" id="A0A137P0N5"/>
<proteinExistence type="predicted"/>
<evidence type="ECO:0000313" key="1">
    <source>
        <dbReference type="EMBL" id="KXN68441.1"/>
    </source>
</evidence>
<feature type="non-terminal residue" evidence="1">
    <location>
        <position position="1"/>
    </location>
</feature>
<reference evidence="1 2" key="1">
    <citation type="journal article" date="2015" name="Genome Biol. Evol.">
        <title>Phylogenomic analyses indicate that early fungi evolved digesting cell walls of algal ancestors of land plants.</title>
        <authorList>
            <person name="Chang Y."/>
            <person name="Wang S."/>
            <person name="Sekimoto S."/>
            <person name="Aerts A.L."/>
            <person name="Choi C."/>
            <person name="Clum A."/>
            <person name="LaButti K.M."/>
            <person name="Lindquist E.A."/>
            <person name="Yee Ngan C."/>
            <person name="Ohm R.A."/>
            <person name="Salamov A.A."/>
            <person name="Grigoriev I.V."/>
            <person name="Spatafora J.W."/>
            <person name="Berbee M.L."/>
        </authorList>
    </citation>
    <scope>NUCLEOTIDE SEQUENCE [LARGE SCALE GENOMIC DNA]</scope>
    <source>
        <strain evidence="1 2">NRRL 28638</strain>
    </source>
</reference>
<dbReference type="EMBL" id="KQ964575">
    <property type="protein sequence ID" value="KXN68441.1"/>
    <property type="molecule type" value="Genomic_DNA"/>
</dbReference>
<sequence length="84" mass="9721">DKAEKALEVGVDIAGRLDKLDNDQKRSLSSFWLYLVQWYKRTIPEKPEEAIKLVPLDLQTALGIIYKEDPYKVVEGFRKHIFGS</sequence>
<dbReference type="Proteomes" id="UP000070444">
    <property type="component" value="Unassembled WGS sequence"/>
</dbReference>
<protein>
    <submittedName>
        <fullName evidence="1">Uncharacterized protein</fullName>
    </submittedName>
</protein>
<organism evidence="1 2">
    <name type="scientific">Conidiobolus coronatus (strain ATCC 28846 / CBS 209.66 / NRRL 28638)</name>
    <name type="common">Delacroixia coronata</name>
    <dbReference type="NCBI Taxonomy" id="796925"/>
    <lineage>
        <taxon>Eukaryota</taxon>
        <taxon>Fungi</taxon>
        <taxon>Fungi incertae sedis</taxon>
        <taxon>Zoopagomycota</taxon>
        <taxon>Entomophthoromycotina</taxon>
        <taxon>Entomophthoromycetes</taxon>
        <taxon>Entomophthorales</taxon>
        <taxon>Ancylistaceae</taxon>
        <taxon>Conidiobolus</taxon>
    </lineage>
</organism>
<keyword evidence="2" id="KW-1185">Reference proteome</keyword>
<accession>A0A137P0N5</accession>
<name>A0A137P0N5_CONC2</name>